<dbReference type="EMBL" id="CP028136">
    <property type="protein sequence ID" value="AVR46889.1"/>
    <property type="molecule type" value="Genomic_DNA"/>
</dbReference>
<dbReference type="GO" id="GO:0006281">
    <property type="term" value="P:DNA repair"/>
    <property type="evidence" value="ECO:0007669"/>
    <property type="project" value="TreeGrafter"/>
</dbReference>
<dbReference type="OrthoDB" id="9807630at2"/>
<dbReference type="InterPro" id="IPR036412">
    <property type="entry name" value="HAD-like_sf"/>
</dbReference>
<dbReference type="SFLD" id="SFLDG01129">
    <property type="entry name" value="C1.5:_HAD__Beta-PGM__Phosphata"/>
    <property type="match status" value="1"/>
</dbReference>
<dbReference type="EC" id="3.1.3.18" evidence="4"/>
<dbReference type="InterPro" id="IPR041492">
    <property type="entry name" value="HAD_2"/>
</dbReference>
<accession>A0A2R3Z9D4</accession>
<dbReference type="RefSeq" id="WP_107013660.1">
    <property type="nucleotide sequence ID" value="NZ_CP028136.1"/>
</dbReference>
<evidence type="ECO:0000256" key="4">
    <source>
        <dbReference type="ARBA" id="ARBA00013078"/>
    </source>
</evidence>
<dbReference type="SFLD" id="SFLDS00003">
    <property type="entry name" value="Haloacid_Dehalogenase"/>
    <property type="match status" value="1"/>
</dbReference>
<proteinExistence type="inferred from homology"/>
<organism evidence="5 6">
    <name type="scientific">Christiangramia fulva</name>
    <dbReference type="NCBI Taxonomy" id="2126553"/>
    <lineage>
        <taxon>Bacteria</taxon>
        <taxon>Pseudomonadati</taxon>
        <taxon>Bacteroidota</taxon>
        <taxon>Flavobacteriia</taxon>
        <taxon>Flavobacteriales</taxon>
        <taxon>Flavobacteriaceae</taxon>
        <taxon>Christiangramia</taxon>
    </lineage>
</organism>
<keyword evidence="6" id="KW-1185">Reference proteome</keyword>
<sequence length="207" mass="24412">MKNFIDKNVIFWDFDGVIIDSEKVRTYGFEKVLEDYPKDQVQQLVKYHHQNGGISRYVKFRYFFEEIRHEEVSDERVEELASRFSDIMVKKLVDKKVLIPETLQFIQKNKDNYRMLIVSGSDGEELRFLCKELEIAHLFEEIEGSPTPKPQLVKQLLEKKKIEPSESVLIGDSVNDYEAAEKNNVQFFGFNNPALKEKDLNYIESFE</sequence>
<dbReference type="InterPro" id="IPR050155">
    <property type="entry name" value="HAD-like_hydrolase_sf"/>
</dbReference>
<evidence type="ECO:0000313" key="5">
    <source>
        <dbReference type="EMBL" id="AVR46889.1"/>
    </source>
</evidence>
<dbReference type="KEGG" id="grs:C7S20_17380"/>
<comment type="similarity">
    <text evidence="3">Belongs to the HAD-like hydrolase superfamily. CbbY/CbbZ/Gph/YieH family.</text>
</comment>
<dbReference type="Gene3D" id="1.10.150.240">
    <property type="entry name" value="Putative phosphatase, domain 2"/>
    <property type="match status" value="1"/>
</dbReference>
<evidence type="ECO:0000256" key="2">
    <source>
        <dbReference type="ARBA" id="ARBA00004818"/>
    </source>
</evidence>
<dbReference type="Gene3D" id="3.40.50.1000">
    <property type="entry name" value="HAD superfamily/HAD-like"/>
    <property type="match status" value="1"/>
</dbReference>
<protein>
    <recommendedName>
        <fullName evidence="4">phosphoglycolate phosphatase</fullName>
        <ecNumber evidence="4">3.1.3.18</ecNumber>
    </recommendedName>
</protein>
<dbReference type="Proteomes" id="UP000241507">
    <property type="component" value="Chromosome"/>
</dbReference>
<evidence type="ECO:0000313" key="6">
    <source>
        <dbReference type="Proteomes" id="UP000241507"/>
    </source>
</evidence>
<dbReference type="InterPro" id="IPR023214">
    <property type="entry name" value="HAD_sf"/>
</dbReference>
<dbReference type="CDD" id="cd01427">
    <property type="entry name" value="HAD_like"/>
    <property type="match status" value="1"/>
</dbReference>
<dbReference type="GO" id="GO:0005829">
    <property type="term" value="C:cytosol"/>
    <property type="evidence" value="ECO:0007669"/>
    <property type="project" value="TreeGrafter"/>
</dbReference>
<gene>
    <name evidence="5" type="ORF">C7S20_17380</name>
</gene>
<comment type="pathway">
    <text evidence="2">Organic acid metabolism; glycolate biosynthesis; glycolate from 2-phosphoglycolate: step 1/1.</text>
</comment>
<dbReference type="Pfam" id="PF13419">
    <property type="entry name" value="HAD_2"/>
    <property type="match status" value="1"/>
</dbReference>
<dbReference type="SUPFAM" id="SSF56784">
    <property type="entry name" value="HAD-like"/>
    <property type="match status" value="1"/>
</dbReference>
<dbReference type="InterPro" id="IPR023198">
    <property type="entry name" value="PGP-like_dom2"/>
</dbReference>
<evidence type="ECO:0000256" key="3">
    <source>
        <dbReference type="ARBA" id="ARBA00006171"/>
    </source>
</evidence>
<dbReference type="PANTHER" id="PTHR43434:SF1">
    <property type="entry name" value="PHOSPHOGLYCOLATE PHOSPHATASE"/>
    <property type="match status" value="1"/>
</dbReference>
<dbReference type="PANTHER" id="PTHR43434">
    <property type="entry name" value="PHOSPHOGLYCOLATE PHOSPHATASE"/>
    <property type="match status" value="1"/>
</dbReference>
<comment type="catalytic activity">
    <reaction evidence="1">
        <text>2-phosphoglycolate + H2O = glycolate + phosphate</text>
        <dbReference type="Rhea" id="RHEA:14369"/>
        <dbReference type="ChEBI" id="CHEBI:15377"/>
        <dbReference type="ChEBI" id="CHEBI:29805"/>
        <dbReference type="ChEBI" id="CHEBI:43474"/>
        <dbReference type="ChEBI" id="CHEBI:58033"/>
        <dbReference type="EC" id="3.1.3.18"/>
    </reaction>
</comment>
<reference evidence="6" key="1">
    <citation type="submission" date="2018-03" db="EMBL/GenBank/DDBJ databases">
        <title>Gramella fulva sp. nov., isolated from a dry surface of tidal flat.</title>
        <authorList>
            <person name="Hwang S.H."/>
            <person name="Hwang W.M."/>
            <person name="Kang K."/>
            <person name="Ahn T.-Y."/>
        </authorList>
    </citation>
    <scope>NUCLEOTIDE SEQUENCE [LARGE SCALE GENOMIC DNA]</scope>
    <source>
        <strain evidence="6">SH35</strain>
    </source>
</reference>
<name>A0A2R3Z9D4_9FLAO</name>
<dbReference type="AlphaFoldDB" id="A0A2R3Z9D4"/>
<dbReference type="GO" id="GO:0008967">
    <property type="term" value="F:phosphoglycolate phosphatase activity"/>
    <property type="evidence" value="ECO:0007669"/>
    <property type="project" value="UniProtKB-EC"/>
</dbReference>
<evidence type="ECO:0000256" key="1">
    <source>
        <dbReference type="ARBA" id="ARBA00000830"/>
    </source>
</evidence>